<comment type="catalytic activity">
    <reaction evidence="12">
        <text>hydrogen sulfide + 3 NADP(+) + 3 H2O = sulfite + 3 NADPH + 4 H(+)</text>
        <dbReference type="Rhea" id="RHEA:13801"/>
        <dbReference type="ChEBI" id="CHEBI:15377"/>
        <dbReference type="ChEBI" id="CHEBI:15378"/>
        <dbReference type="ChEBI" id="CHEBI:17359"/>
        <dbReference type="ChEBI" id="CHEBI:29919"/>
        <dbReference type="ChEBI" id="CHEBI:57783"/>
        <dbReference type="ChEBI" id="CHEBI:58349"/>
        <dbReference type="EC" id="1.8.1.2"/>
    </reaction>
</comment>
<dbReference type="CDD" id="cd06207">
    <property type="entry name" value="CyPoR_like"/>
    <property type="match status" value="1"/>
</dbReference>
<keyword evidence="11" id="KW-0560">Oxidoreductase</keyword>
<dbReference type="GO" id="GO:0010181">
    <property type="term" value="F:FMN binding"/>
    <property type="evidence" value="ECO:0007669"/>
    <property type="project" value="TreeGrafter"/>
</dbReference>
<evidence type="ECO:0000256" key="9">
    <source>
        <dbReference type="ARBA" id="ARBA00022857"/>
    </source>
</evidence>
<dbReference type="InterPro" id="IPR001433">
    <property type="entry name" value="OxRdtase_FAD/NAD-bd"/>
</dbReference>
<dbReference type="SUPFAM" id="SSF52343">
    <property type="entry name" value="Ferredoxin reductase-like, C-terminal NADP-linked domain"/>
    <property type="match status" value="1"/>
</dbReference>
<keyword evidence="14" id="KW-0812">Transmembrane</keyword>
<dbReference type="InterPro" id="IPR003097">
    <property type="entry name" value="CysJ-like_FAD-binding"/>
</dbReference>
<dbReference type="GO" id="GO:0004783">
    <property type="term" value="F:sulfite reductase (NADPH) activity"/>
    <property type="evidence" value="ECO:0007669"/>
    <property type="project" value="UniProtKB-EC"/>
</dbReference>
<dbReference type="Pfam" id="PF00175">
    <property type="entry name" value="NAD_binding_1"/>
    <property type="match status" value="1"/>
</dbReference>
<feature type="transmembrane region" description="Helical" evidence="14">
    <location>
        <begin position="1001"/>
        <end position="1025"/>
    </location>
</feature>
<comment type="cofactor">
    <cofactor evidence="1">
        <name>FMN</name>
        <dbReference type="ChEBI" id="CHEBI:58210"/>
    </cofactor>
</comment>
<dbReference type="InterPro" id="IPR009014">
    <property type="entry name" value="Transketo_C/PFOR_II"/>
</dbReference>
<accession>A0A5C5G6A1</accession>
<evidence type="ECO:0000256" key="12">
    <source>
        <dbReference type="ARBA" id="ARBA00052219"/>
    </source>
</evidence>
<dbReference type="EC" id="1.8.1.2" evidence="4"/>
<evidence type="ECO:0000259" key="15">
    <source>
        <dbReference type="PROSITE" id="PS51384"/>
    </source>
</evidence>
<dbReference type="GO" id="GO:0050660">
    <property type="term" value="F:flavin adenine dinucleotide binding"/>
    <property type="evidence" value="ECO:0007669"/>
    <property type="project" value="TreeGrafter"/>
</dbReference>
<organism evidence="16 17">
    <name type="scientific">Rhodotorula diobovata</name>
    <dbReference type="NCBI Taxonomy" id="5288"/>
    <lineage>
        <taxon>Eukaryota</taxon>
        <taxon>Fungi</taxon>
        <taxon>Dikarya</taxon>
        <taxon>Basidiomycota</taxon>
        <taxon>Pucciniomycotina</taxon>
        <taxon>Microbotryomycetes</taxon>
        <taxon>Sporidiobolales</taxon>
        <taxon>Sporidiobolaceae</taxon>
        <taxon>Rhodotorula</taxon>
    </lineage>
</organism>
<keyword evidence="5" id="KW-0813">Transport</keyword>
<dbReference type="Proteomes" id="UP000311382">
    <property type="component" value="Unassembled WGS sequence"/>
</dbReference>
<dbReference type="EMBL" id="SOZI01000001">
    <property type="protein sequence ID" value="TNY24653.1"/>
    <property type="molecule type" value="Genomic_DNA"/>
</dbReference>
<evidence type="ECO:0000256" key="1">
    <source>
        <dbReference type="ARBA" id="ARBA00001917"/>
    </source>
</evidence>
<evidence type="ECO:0000256" key="10">
    <source>
        <dbReference type="ARBA" id="ARBA00022982"/>
    </source>
</evidence>
<dbReference type="PRINTS" id="PR00371">
    <property type="entry name" value="FPNCR"/>
</dbReference>
<evidence type="ECO:0000256" key="7">
    <source>
        <dbReference type="ARBA" id="ARBA00022643"/>
    </source>
</evidence>
<dbReference type="Gene3D" id="2.40.30.10">
    <property type="entry name" value="Translation factors"/>
    <property type="match status" value="1"/>
</dbReference>
<evidence type="ECO:0000256" key="5">
    <source>
        <dbReference type="ARBA" id="ARBA00022448"/>
    </source>
</evidence>
<keyword evidence="8" id="KW-0274">FAD</keyword>
<evidence type="ECO:0000313" key="17">
    <source>
        <dbReference type="Proteomes" id="UP000311382"/>
    </source>
</evidence>
<evidence type="ECO:0000256" key="6">
    <source>
        <dbReference type="ARBA" id="ARBA00022630"/>
    </source>
</evidence>
<name>A0A5C5G6A1_9BASI</name>
<comment type="pathway">
    <text evidence="3">Sulfur metabolism; hydrogen sulfide biosynthesis; hydrogen sulfide from sulfite (NADPH route): step 1/1.</text>
</comment>
<comment type="function">
    <text evidence="13">This enzyme catalyzes the 6-electron reduction of sulfite to sulfide. This is one of several activities required for the biosynthesis of L-cysteine from sulfate.</text>
</comment>
<evidence type="ECO:0000313" key="16">
    <source>
        <dbReference type="EMBL" id="TNY24653.1"/>
    </source>
</evidence>
<dbReference type="InterPro" id="IPR001709">
    <property type="entry name" value="Flavoprot_Pyr_Nucl_cyt_Rdtase"/>
</dbReference>
<dbReference type="GO" id="GO:0005829">
    <property type="term" value="C:cytosol"/>
    <property type="evidence" value="ECO:0007669"/>
    <property type="project" value="TreeGrafter"/>
</dbReference>
<reference evidence="16 17" key="1">
    <citation type="submission" date="2019-03" db="EMBL/GenBank/DDBJ databases">
        <title>Rhodosporidium diobovatum UCD-FST 08-225 genome sequencing, assembly, and annotation.</title>
        <authorList>
            <person name="Fakankun I.U."/>
            <person name="Fristensky B."/>
            <person name="Levin D.B."/>
        </authorList>
    </citation>
    <scope>NUCLEOTIDE SEQUENCE [LARGE SCALE GENOMIC DNA]</scope>
    <source>
        <strain evidence="16 17">UCD-FST 08-225</strain>
    </source>
</reference>
<keyword evidence="14" id="KW-1133">Transmembrane helix</keyword>
<gene>
    <name evidence="16" type="ORF">DMC30DRAFT_385926</name>
</gene>
<evidence type="ECO:0000256" key="11">
    <source>
        <dbReference type="ARBA" id="ARBA00023002"/>
    </source>
</evidence>
<keyword evidence="14" id="KW-0472">Membrane</keyword>
<keyword evidence="6" id="KW-0285">Flavoprotein</keyword>
<dbReference type="InterPro" id="IPR002869">
    <property type="entry name" value="Pyrv_flavodox_OxRed_cen"/>
</dbReference>
<dbReference type="Pfam" id="PF00667">
    <property type="entry name" value="FAD_binding_1"/>
    <property type="match status" value="1"/>
</dbReference>
<dbReference type="InterPro" id="IPR023173">
    <property type="entry name" value="NADPH_Cyt_P450_Rdtase_alpha"/>
</dbReference>
<dbReference type="InterPro" id="IPR039261">
    <property type="entry name" value="FNR_nucleotide-bd"/>
</dbReference>
<evidence type="ECO:0000256" key="4">
    <source>
        <dbReference type="ARBA" id="ARBA00012604"/>
    </source>
</evidence>
<dbReference type="Gene3D" id="3.40.50.920">
    <property type="match status" value="1"/>
</dbReference>
<dbReference type="SUPFAM" id="SSF53323">
    <property type="entry name" value="Pyruvate-ferredoxin oxidoreductase, PFOR, domain III"/>
    <property type="match status" value="1"/>
</dbReference>
<dbReference type="PROSITE" id="PS51384">
    <property type="entry name" value="FAD_FR"/>
    <property type="match status" value="1"/>
</dbReference>
<dbReference type="InterPro" id="IPR017927">
    <property type="entry name" value="FAD-bd_FR_type"/>
</dbReference>
<keyword evidence="9" id="KW-0521">NADP</keyword>
<dbReference type="PANTHER" id="PTHR19384">
    <property type="entry name" value="NITRIC OXIDE SYNTHASE-RELATED"/>
    <property type="match status" value="1"/>
</dbReference>
<evidence type="ECO:0000256" key="2">
    <source>
        <dbReference type="ARBA" id="ARBA00001974"/>
    </source>
</evidence>
<protein>
    <recommendedName>
        <fullName evidence="4">assimilatory sulfite reductase (NADPH)</fullName>
        <ecNumber evidence="4">1.8.1.2</ecNumber>
    </recommendedName>
</protein>
<dbReference type="FunFam" id="1.20.990.10:FF:000010">
    <property type="entry name" value="Sulfite reductase [NADPH] flavoprotein component"/>
    <property type="match status" value="1"/>
</dbReference>
<dbReference type="PANTHER" id="PTHR19384:SF109">
    <property type="entry name" value="SULFITE REDUCTASE [NADPH] FLAVOPROTEIN COMPONENT"/>
    <property type="match status" value="1"/>
</dbReference>
<dbReference type="SUPFAM" id="SSF63380">
    <property type="entry name" value="Riboflavin synthase domain-like"/>
    <property type="match status" value="1"/>
</dbReference>
<dbReference type="OrthoDB" id="1856718at2759"/>
<comment type="caution">
    <text evidence="16">The sequence shown here is derived from an EMBL/GenBank/DDBJ whole genome shotgun (WGS) entry which is preliminary data.</text>
</comment>
<dbReference type="STRING" id="5288.A0A5C5G6A1"/>
<evidence type="ECO:0000256" key="13">
    <source>
        <dbReference type="ARBA" id="ARBA00059320"/>
    </source>
</evidence>
<dbReference type="SUPFAM" id="SSF52922">
    <property type="entry name" value="TK C-terminal domain-like"/>
    <property type="match status" value="1"/>
</dbReference>
<dbReference type="InterPro" id="IPR017938">
    <property type="entry name" value="Riboflavin_synthase-like_b-brl"/>
</dbReference>
<feature type="domain" description="FAD-binding FR-type" evidence="15">
    <location>
        <begin position="656"/>
        <end position="887"/>
    </location>
</feature>
<keyword evidence="7" id="KW-0288">FMN</keyword>
<evidence type="ECO:0000256" key="14">
    <source>
        <dbReference type="SAM" id="Phobius"/>
    </source>
</evidence>
<evidence type="ECO:0000256" key="3">
    <source>
        <dbReference type="ARBA" id="ARBA00004774"/>
    </source>
</evidence>
<keyword evidence="17" id="KW-1185">Reference proteome</keyword>
<evidence type="ECO:0000256" key="8">
    <source>
        <dbReference type="ARBA" id="ARBA00022827"/>
    </source>
</evidence>
<proteinExistence type="predicted"/>
<keyword evidence="10" id="KW-0249">Electron transport</keyword>
<comment type="cofactor">
    <cofactor evidence="2">
        <name>FAD</name>
        <dbReference type="ChEBI" id="CHEBI:57692"/>
    </cofactor>
</comment>
<sequence length="1058" mass="112867">MAALQSVHELVERDVLESAQAVFTYDSTPSAPFGDSLVGATARHDGTQSYARVYPMQVRAGAGASLVGFVESGAFTSKGAAANAGSKPVAVLGSTASFLALVPSLLSLPESTKRSALNIHVSAQTSSLAADESGEPTLTQVPDLAAALEGAKQLAEGGWNGAVVFSETAEEAAHVATGVAKGVAAAGFDLVGVFDGLTAGRQLAPLVASSAVKAAKSLEATLASALPYFSYSGSPSATKVLVLPASVYSAAANAAIAASGVTDVGVLSVRVVAPWDAEALLKAVPASAKSLHVFVEEGEAAGPLFDEVLSSVLSAGSSLKVRALPVSGASAPTVQEWAARVAKLAGAAPAQLKSLLPAQAKLAVFWDLDASSGKTETVPAQLARTFAGADTGVSAKLEVKYDNFRQGGLQQAALLLENAGKVAEDVTVSFIVETSAPSLLYVGAPQSVFKAYAPFSPSTVSKDTRIVIAGNWTQDDFATKLPFAQRKALVELADGGKGHVFAIDADKIAKAQGVAASAVAEVVFWTLYLPATISAKELVTLLAQTPTFADWKANKLVEVNGAVRNALTKIEVLSSWADEPVDDEGNKVEQPAPLPTQLVATAAAPNPDRTFSDPVATIAGGDQKKAWHHAAQRFLFPEAFALEGAFEDKLRPDLPERNFLITVTENRRLTPNTYDRNVFHIEFSTEGTGLKYAIGEALGIHGWNDADEVAQFLEWYGLDAEAVVSVPSREDPTRVEQRTVFQVFQQNLDIFGKPGKSFYETLSRYATNKNEERALRFIACPDGHSTFKKLSEMDTVTYADLLRQFPSARPPVEDLVREIEEIKPRHYSIASSQNFVGDSVHLLIVTVEWQTPKGSPRYGQCTRYLAGLKPGDKVMASVKPSVMKLPPRDEQPVVMAGLGTGAAPFRAFIQERAWQRSQGKEVGPMLYYFGSRHRAQEYLYGEELEAYFQEGVVSHLGLAFSRDSDKKVYIQHKMNEDAELLAKMLEDGAFYLCGPTVRLSLFLFSFALPFPLPSITFLFCLLPLFHEYNALIARSSVARSGRSPTSTRPSSRPSPAQA</sequence>
<dbReference type="Gene3D" id="3.40.50.80">
    <property type="entry name" value="Nucleotide-binding domain of ferredoxin-NADP reductase (FNR) module"/>
    <property type="match status" value="1"/>
</dbReference>
<dbReference type="AlphaFoldDB" id="A0A5C5G6A1"/>
<dbReference type="Gene3D" id="1.20.990.10">
    <property type="entry name" value="NADPH-cytochrome p450 Reductase, Chain A, domain 3"/>
    <property type="match status" value="1"/>
</dbReference>